<dbReference type="RefSeq" id="WP_093198041.1">
    <property type="nucleotide sequence ID" value="NZ_FNGS01000002.1"/>
</dbReference>
<dbReference type="Proteomes" id="UP000198901">
    <property type="component" value="Unassembled WGS sequence"/>
</dbReference>
<dbReference type="OrthoDB" id="3182597at2"/>
<evidence type="ECO:0000256" key="1">
    <source>
        <dbReference type="SAM" id="Phobius"/>
    </source>
</evidence>
<dbReference type="EMBL" id="FNGS01000002">
    <property type="protein sequence ID" value="SDL41291.1"/>
    <property type="molecule type" value="Genomic_DNA"/>
</dbReference>
<protein>
    <recommendedName>
        <fullName evidence="4">Replication restart DNA helicase PriA</fullName>
    </recommendedName>
</protein>
<keyword evidence="1" id="KW-1133">Transmembrane helix</keyword>
<reference evidence="2 3" key="1">
    <citation type="submission" date="2016-10" db="EMBL/GenBank/DDBJ databases">
        <authorList>
            <person name="de Groot N.N."/>
        </authorList>
    </citation>
    <scope>NUCLEOTIDE SEQUENCE [LARGE SCALE GENOMIC DNA]</scope>
    <source>
        <strain evidence="2 3">DSM 21668</strain>
    </source>
</reference>
<proteinExistence type="predicted"/>
<keyword evidence="1" id="KW-0472">Membrane</keyword>
<name>A0A1G9JUX0_9BACT</name>
<dbReference type="AlphaFoldDB" id="A0A1G9JUX0"/>
<evidence type="ECO:0008006" key="4">
    <source>
        <dbReference type="Google" id="ProtNLM"/>
    </source>
</evidence>
<evidence type="ECO:0000313" key="2">
    <source>
        <dbReference type="EMBL" id="SDL41291.1"/>
    </source>
</evidence>
<sequence>MERELDDLLHCPCPSCGAQLQFSAEKQAMACGHCGYQEPLVLSADRIEEIDWSEAQSDKATAHSVERRLFSCQRCGAKTVVNYDAPTISCGFCGSTNVNPDAVKTRLFEPQGIVPFRISRNQASDSFKKWIGQSIWAPNDLKDLARLDTLHGMYIPFWTYDVQTDSQWSGEAGTYYYVTEQFRDQNGNVQTRQVRNVRWWYKEGTHSQFFDDVLILASRQLPQNVIQQVYPYLLENVVNYEPKVMLGWEAEVYNIDPKDGFSVAKQQVDQRIESACADKCSDDTYRNLSVRTQYSGQTFKHLVLPLWICAYQYGGKTYQFLINGQTGSISGKRPVSPWKIALAVLAFLALVGLLVTLGGKKKQRSHYGTTVPATEWNIPPTANRKAGTGNVTSRRQTGWIPAAGWRSA</sequence>
<organism evidence="2 3">
    <name type="scientific">Siphonobacter aquaeclarae</name>
    <dbReference type="NCBI Taxonomy" id="563176"/>
    <lineage>
        <taxon>Bacteria</taxon>
        <taxon>Pseudomonadati</taxon>
        <taxon>Bacteroidota</taxon>
        <taxon>Cytophagia</taxon>
        <taxon>Cytophagales</taxon>
        <taxon>Cytophagaceae</taxon>
        <taxon>Siphonobacter</taxon>
    </lineage>
</organism>
<gene>
    <name evidence="2" type="ORF">SAMN04488090_0769</name>
</gene>
<keyword evidence="3" id="KW-1185">Reference proteome</keyword>
<feature type="transmembrane region" description="Helical" evidence="1">
    <location>
        <begin position="338"/>
        <end position="357"/>
    </location>
</feature>
<keyword evidence="1" id="KW-0812">Transmembrane</keyword>
<dbReference type="STRING" id="563176.SAMN04488090_0769"/>
<accession>A0A1G9JUX0</accession>
<evidence type="ECO:0000313" key="3">
    <source>
        <dbReference type="Proteomes" id="UP000198901"/>
    </source>
</evidence>